<proteinExistence type="predicted"/>
<dbReference type="EMBL" id="LAZR01040247">
    <property type="protein sequence ID" value="KKL14963.1"/>
    <property type="molecule type" value="Genomic_DNA"/>
</dbReference>
<evidence type="ECO:0000313" key="2">
    <source>
        <dbReference type="EMBL" id="KKL14963.1"/>
    </source>
</evidence>
<comment type="caution">
    <text evidence="2">The sequence shown here is derived from an EMBL/GenBank/DDBJ whole genome shotgun (WGS) entry which is preliminary data.</text>
</comment>
<sequence>MNTLKDLQRWAYSIGKFSSEANIHVHTGSFDLDRVHFYIYTNEHQYSISANVKEGGRSYLGCISNNRKPRAGEDWTRGSDLIDGDLSLETWNRILGDIVSYELVKIHRKQPQIINGTPEGNRVRGSSVARKGIGC</sequence>
<protein>
    <submittedName>
        <fullName evidence="2">Uncharacterized protein</fullName>
    </submittedName>
</protein>
<gene>
    <name evidence="2" type="ORF">LCGC14_2510350</name>
</gene>
<evidence type="ECO:0000256" key="1">
    <source>
        <dbReference type="SAM" id="MobiDB-lite"/>
    </source>
</evidence>
<feature type="region of interest" description="Disordered" evidence="1">
    <location>
        <begin position="115"/>
        <end position="135"/>
    </location>
</feature>
<dbReference type="AlphaFoldDB" id="A0A0F9DSS3"/>
<organism evidence="2">
    <name type="scientific">marine sediment metagenome</name>
    <dbReference type="NCBI Taxonomy" id="412755"/>
    <lineage>
        <taxon>unclassified sequences</taxon>
        <taxon>metagenomes</taxon>
        <taxon>ecological metagenomes</taxon>
    </lineage>
</organism>
<name>A0A0F9DSS3_9ZZZZ</name>
<accession>A0A0F9DSS3</accession>
<reference evidence="2" key="1">
    <citation type="journal article" date="2015" name="Nature">
        <title>Complex archaea that bridge the gap between prokaryotes and eukaryotes.</title>
        <authorList>
            <person name="Spang A."/>
            <person name="Saw J.H."/>
            <person name="Jorgensen S.L."/>
            <person name="Zaremba-Niedzwiedzka K."/>
            <person name="Martijn J."/>
            <person name="Lind A.E."/>
            <person name="van Eijk R."/>
            <person name="Schleper C."/>
            <person name="Guy L."/>
            <person name="Ettema T.J."/>
        </authorList>
    </citation>
    <scope>NUCLEOTIDE SEQUENCE</scope>
</reference>